<comment type="cofactor">
    <cofactor evidence="1">
        <name>Ca(2+)</name>
        <dbReference type="ChEBI" id="CHEBI:29108"/>
    </cofactor>
</comment>
<evidence type="ECO:0000256" key="3">
    <source>
        <dbReference type="ARBA" id="ARBA00022723"/>
    </source>
</evidence>
<keyword evidence="5" id="KW-0106">Calcium</keyword>
<keyword evidence="8" id="KW-1185">Reference proteome</keyword>
<dbReference type="InterPro" id="IPR050738">
    <property type="entry name" value="Sulfatase"/>
</dbReference>
<evidence type="ECO:0000313" key="7">
    <source>
        <dbReference type="Ensembl" id="ENSSSCP00000077300.1"/>
    </source>
</evidence>
<evidence type="ECO:0000256" key="1">
    <source>
        <dbReference type="ARBA" id="ARBA00001913"/>
    </source>
</evidence>
<dbReference type="Ensembl" id="ENSSSCT00000093722.1">
    <property type="protein sequence ID" value="ENSSSCP00000077300.1"/>
    <property type="gene ID" value="ENSSSCG00000022129.4"/>
</dbReference>
<dbReference type="PROSITE" id="PS00523">
    <property type="entry name" value="SULFATASE_1"/>
    <property type="match status" value="1"/>
</dbReference>
<reference evidence="7" key="2">
    <citation type="submission" date="2025-08" db="UniProtKB">
        <authorList>
            <consortium name="Ensembl"/>
        </authorList>
    </citation>
    <scope>IDENTIFICATION</scope>
</reference>
<evidence type="ECO:0000256" key="2">
    <source>
        <dbReference type="ARBA" id="ARBA00008779"/>
    </source>
</evidence>
<dbReference type="GO" id="GO:0016787">
    <property type="term" value="F:hydrolase activity"/>
    <property type="evidence" value="ECO:0007669"/>
    <property type="project" value="UniProtKB-KW"/>
</dbReference>
<comment type="similarity">
    <text evidence="2">Belongs to the sulfatase family.</text>
</comment>
<feature type="domain" description="Sulfatase N-terminal" evidence="6">
    <location>
        <begin position="49"/>
        <end position="275"/>
    </location>
</feature>
<dbReference type="GO" id="GO:0046872">
    <property type="term" value="F:metal ion binding"/>
    <property type="evidence" value="ECO:0007669"/>
    <property type="project" value="UniProtKB-KW"/>
</dbReference>
<reference evidence="7" key="3">
    <citation type="submission" date="2025-09" db="UniProtKB">
        <authorList>
            <consortium name="Ensembl"/>
        </authorList>
    </citation>
    <scope>IDENTIFICATION</scope>
</reference>
<dbReference type="Pfam" id="PF00884">
    <property type="entry name" value="Sulfatase"/>
    <property type="match status" value="1"/>
</dbReference>
<organism evidence="7 8">
    <name type="scientific">Sus scrofa</name>
    <name type="common">Pig</name>
    <dbReference type="NCBI Taxonomy" id="9823"/>
    <lineage>
        <taxon>Eukaryota</taxon>
        <taxon>Metazoa</taxon>
        <taxon>Chordata</taxon>
        <taxon>Craniata</taxon>
        <taxon>Vertebrata</taxon>
        <taxon>Euteleostomi</taxon>
        <taxon>Mammalia</taxon>
        <taxon>Eutheria</taxon>
        <taxon>Laurasiatheria</taxon>
        <taxon>Artiodactyla</taxon>
        <taxon>Suina</taxon>
        <taxon>Suidae</taxon>
        <taxon>Sus</taxon>
    </lineage>
</organism>
<keyword evidence="9" id="KW-1267">Proteomics identification</keyword>
<gene>
    <name evidence="7" type="primary">ARSL</name>
    <name evidence="7" type="synonym">ARSE</name>
</gene>
<dbReference type="AlphaFoldDB" id="A0A8W4FDG1"/>
<dbReference type="GeneTree" id="ENSGT00940000163319"/>
<evidence type="ECO:0000256" key="4">
    <source>
        <dbReference type="ARBA" id="ARBA00022801"/>
    </source>
</evidence>
<dbReference type="Gene3D" id="3.40.720.10">
    <property type="entry name" value="Alkaline Phosphatase, subunit A"/>
    <property type="match status" value="3"/>
</dbReference>
<evidence type="ECO:0000259" key="6">
    <source>
        <dbReference type="Pfam" id="PF00884"/>
    </source>
</evidence>
<dbReference type="PANTHER" id="PTHR42693">
    <property type="entry name" value="ARYLSULFATASE FAMILY MEMBER"/>
    <property type="match status" value="1"/>
</dbReference>
<dbReference type="PANTHER" id="PTHR42693:SF48">
    <property type="entry name" value="ARYLSULFATASE L"/>
    <property type="match status" value="1"/>
</dbReference>
<dbReference type="FunFam" id="3.30.1120.10:FF:000001">
    <property type="entry name" value="Arylsulfatase E"/>
    <property type="match status" value="1"/>
</dbReference>
<dbReference type="SUPFAM" id="SSF53649">
    <property type="entry name" value="Alkaline phosphatase-like"/>
    <property type="match status" value="1"/>
</dbReference>
<protein>
    <submittedName>
        <fullName evidence="7">Arylsulfatase E (chondrodysplasia punctata 1)</fullName>
    </submittedName>
</protein>
<keyword evidence="3" id="KW-0479">Metal-binding</keyword>
<sequence>MLHLGSSWTPNIDRLAADGVMLTQHLAAASLCTPSRAAFLTGRYPLRSGKWHLGLNCESSEDHCHHPLNHGFDLFYGMPFSMMGDCLPSDISEKRVILERQVNVCCHIVALAALTLALGKLTRLTPGSWTPVVCSALAAALLFLCSCVLSPLIAHADCFLMRNRTITEQPMRFHRTTALMLREVSSFLKRNKQGPFLLFVSFLHVHSPLITTEPFRGRSLHGRYGDNVEEMDWMVGQVLDVLDTEGLSNGTLVYFSSDHGGSLEAHFGNQQYGGWNGIYKGGTVWKVHFVTPVFQPDGAGACYNRMVCPCFGDQVTHHEPPLLFDLSRDPSEAHPLTPDTEPLFHQVVERVKEAVRDHQQTLSPVPLQLDRLDNVWKPWLQPCCGQFPLCWCDREADPQ</sequence>
<dbReference type="GO" id="GO:0005783">
    <property type="term" value="C:endoplasmic reticulum"/>
    <property type="evidence" value="ECO:0007669"/>
    <property type="project" value="UniProtKB-ARBA"/>
</dbReference>
<keyword evidence="4" id="KW-0378">Hydrolase</keyword>
<evidence type="ECO:0007829" key="9">
    <source>
        <dbReference type="PeptideAtlas" id="A0A8W4FDG1"/>
    </source>
</evidence>
<dbReference type="Proteomes" id="UP000008227">
    <property type="component" value="Chromosome X"/>
</dbReference>
<evidence type="ECO:0000256" key="5">
    <source>
        <dbReference type="ARBA" id="ARBA00022837"/>
    </source>
</evidence>
<dbReference type="InterPro" id="IPR024607">
    <property type="entry name" value="Sulfatase_CS"/>
</dbReference>
<dbReference type="InterPro" id="IPR017850">
    <property type="entry name" value="Alkaline_phosphatase_core_sf"/>
</dbReference>
<reference evidence="7" key="1">
    <citation type="journal article" date="2020" name="Gigascience">
        <title>An improved pig reference genome sequence to enable pig genetics and genomics research.</title>
        <authorList>
            <person name="Warr A."/>
            <person name="Affara N."/>
            <person name="Aken B."/>
            <person name="Beiki H."/>
            <person name="Bickhart D.M."/>
            <person name="Billis K."/>
            <person name="Chow W."/>
            <person name="Eory L."/>
            <person name="Finlayson H.A."/>
            <person name="Flicek P."/>
            <person name="Giron C.G."/>
            <person name="Griffin D.K."/>
            <person name="Hall R."/>
            <person name="Hannum G."/>
            <person name="Hourlier T."/>
            <person name="Howe K."/>
            <person name="Hume D.A."/>
            <person name="Izuogu O."/>
            <person name="Kim K."/>
            <person name="Koren S."/>
            <person name="Liu H."/>
            <person name="Manchanda N."/>
            <person name="Martin F.J."/>
            <person name="Nonneman D.J."/>
            <person name="O'Connor R.E."/>
            <person name="Phillippy A.M."/>
            <person name="Rohrer G.A."/>
            <person name="Rosen B.D."/>
            <person name="Rund L.A."/>
            <person name="Sargent C.A."/>
            <person name="Schook L.B."/>
            <person name="Schroeder S.G."/>
            <person name="Schwartz A.S."/>
            <person name="Skinner B.M."/>
            <person name="Talbot R."/>
            <person name="Tseng E."/>
            <person name="Tuggle C.K."/>
            <person name="Watson M."/>
            <person name="Smith T.P.L."/>
            <person name="Archibald A.L."/>
        </authorList>
    </citation>
    <scope>NUCLEOTIDE SEQUENCE [LARGE SCALE GENOMIC DNA]</scope>
    <source>
        <strain evidence="7">Duroc</strain>
    </source>
</reference>
<evidence type="ECO:0000313" key="8">
    <source>
        <dbReference type="Proteomes" id="UP000008227"/>
    </source>
</evidence>
<dbReference type="Gene3D" id="1.10.287.550">
    <property type="entry name" value="Helix hairpin bin"/>
    <property type="match status" value="1"/>
</dbReference>
<dbReference type="Pfam" id="PF14707">
    <property type="entry name" value="Sulfatase_C"/>
    <property type="match status" value="1"/>
</dbReference>
<name>A0A8W4FDG1_PIG</name>
<dbReference type="InterPro" id="IPR000917">
    <property type="entry name" value="Sulfatase_N"/>
</dbReference>
<dbReference type="Gene3D" id="3.30.1120.10">
    <property type="match status" value="1"/>
</dbReference>
<accession>A0A8W4FDG1</accession>
<proteinExistence type="evidence at protein level"/>